<dbReference type="AlphaFoldDB" id="A0A9W9FCT1"/>
<evidence type="ECO:0000256" key="3">
    <source>
        <dbReference type="ARBA" id="ARBA00012922"/>
    </source>
</evidence>
<comment type="similarity">
    <text evidence="2">Belongs to the amidase family.</text>
</comment>
<feature type="active site" description="Charge relay system" evidence="5">
    <location>
        <position position="212"/>
    </location>
</feature>
<evidence type="ECO:0000256" key="5">
    <source>
        <dbReference type="PIRSR" id="PIRSR001221-1"/>
    </source>
</evidence>
<dbReference type="Pfam" id="PF01425">
    <property type="entry name" value="Amidase"/>
    <property type="match status" value="1"/>
</dbReference>
<evidence type="ECO:0000256" key="4">
    <source>
        <dbReference type="ARBA" id="ARBA00022801"/>
    </source>
</evidence>
<feature type="active site" description="Charge relay system" evidence="5">
    <location>
        <position position="137"/>
    </location>
</feature>
<comment type="catalytic activity">
    <reaction evidence="1">
        <text>a monocarboxylic acid amide + H2O = a monocarboxylate + NH4(+)</text>
        <dbReference type="Rhea" id="RHEA:12020"/>
        <dbReference type="ChEBI" id="CHEBI:15377"/>
        <dbReference type="ChEBI" id="CHEBI:28938"/>
        <dbReference type="ChEBI" id="CHEBI:35757"/>
        <dbReference type="ChEBI" id="CHEBI:83628"/>
        <dbReference type="EC" id="3.5.1.4"/>
    </reaction>
</comment>
<sequence>MTSSTVPHWKPAVLEKRAAQHALIPTEWRLPESVLSSPPLSSIDAIRTSGILSSDELAWTEIPDIQQLVTLIASRQVTSLQLTTAFCKRAAIAQQLINCLTETCFDKALKRAQELDEQLERTGKTIGPFHGIPVSIKDRFDIEGLDTTVGWIGLINKPAKSSSEIVQLLESMGAIPYVKTAVPQALMMADSYNNVFGQSFNAFNNKLISGGSSGGEGALVGCGGSVLGIGTDIGGSIRVPSALQGLYSIFPTTGRVPWDCSFLHQHYLVPPVAGPMASSLATTEYFMEKLLESNPWNLDPSAIPIPWRKELATPPTDRKLKIGVVFDDGIVKPQPPVTRALNETVRALRTAGHEVVEWDTSLHVPATEMWNKAVLGEGGVHCRKLCELINEPLIEGMLVGKEQDMLGFEEREKTIMMSMTNELTISQIEEDKYALSTAMLKQWLDSGIDALIMPVVPWVGYKPKEWVQSSQWVGYTAMWNLLNYASATVPVAKADRALDGVDGGKNTEWEGHRVWNKSDAYNHSQYDIELVHGMPVSVQIVGGRFGEEKAIAAAKVVDELMNPTPFHPFK</sequence>
<evidence type="ECO:0000313" key="8">
    <source>
        <dbReference type="EMBL" id="KAJ5097714.1"/>
    </source>
</evidence>
<gene>
    <name evidence="8" type="ORF">N7456_008435</name>
</gene>
<dbReference type="InterPro" id="IPR023631">
    <property type="entry name" value="Amidase_dom"/>
</dbReference>
<feature type="active site" description="Acyl-ester intermediate" evidence="5">
    <location>
        <position position="236"/>
    </location>
</feature>
<dbReference type="Gene3D" id="3.90.1300.10">
    <property type="entry name" value="Amidase signature (AS) domain"/>
    <property type="match status" value="1"/>
</dbReference>
<dbReference type="EC" id="3.5.1.4" evidence="3"/>
<evidence type="ECO:0000313" key="9">
    <source>
        <dbReference type="Proteomes" id="UP001149165"/>
    </source>
</evidence>
<evidence type="ECO:0000256" key="1">
    <source>
        <dbReference type="ARBA" id="ARBA00001311"/>
    </source>
</evidence>
<dbReference type="EMBL" id="JAPQKH010000005">
    <property type="protein sequence ID" value="KAJ5097714.1"/>
    <property type="molecule type" value="Genomic_DNA"/>
</dbReference>
<evidence type="ECO:0000259" key="7">
    <source>
        <dbReference type="Pfam" id="PF01425"/>
    </source>
</evidence>
<dbReference type="GO" id="GO:0004040">
    <property type="term" value="F:amidase activity"/>
    <property type="evidence" value="ECO:0007669"/>
    <property type="project" value="UniProtKB-EC"/>
</dbReference>
<evidence type="ECO:0000256" key="6">
    <source>
        <dbReference type="PIRSR" id="PIRSR001221-2"/>
    </source>
</evidence>
<keyword evidence="9" id="KW-1185">Reference proteome</keyword>
<feature type="binding site" evidence="6">
    <location>
        <position position="186"/>
    </location>
    <ligand>
        <name>substrate</name>
    </ligand>
</feature>
<dbReference type="PANTHER" id="PTHR46072:SF1">
    <property type="entry name" value="AMIDASE"/>
    <property type="match status" value="1"/>
</dbReference>
<dbReference type="OrthoDB" id="6428749at2759"/>
<organism evidence="8 9">
    <name type="scientific">Penicillium angulare</name>
    <dbReference type="NCBI Taxonomy" id="116970"/>
    <lineage>
        <taxon>Eukaryota</taxon>
        <taxon>Fungi</taxon>
        <taxon>Dikarya</taxon>
        <taxon>Ascomycota</taxon>
        <taxon>Pezizomycotina</taxon>
        <taxon>Eurotiomycetes</taxon>
        <taxon>Eurotiomycetidae</taxon>
        <taxon>Eurotiales</taxon>
        <taxon>Aspergillaceae</taxon>
        <taxon>Penicillium</taxon>
    </lineage>
</organism>
<reference evidence="8" key="2">
    <citation type="journal article" date="2023" name="IMA Fungus">
        <title>Comparative genomic study of the Penicillium genus elucidates a diverse pangenome and 15 lateral gene transfer events.</title>
        <authorList>
            <person name="Petersen C."/>
            <person name="Sorensen T."/>
            <person name="Nielsen M.R."/>
            <person name="Sondergaard T.E."/>
            <person name="Sorensen J.L."/>
            <person name="Fitzpatrick D.A."/>
            <person name="Frisvad J.C."/>
            <person name="Nielsen K.L."/>
        </authorList>
    </citation>
    <scope>NUCLEOTIDE SEQUENCE</scope>
    <source>
        <strain evidence="8">IBT 30069</strain>
    </source>
</reference>
<dbReference type="SUPFAM" id="SSF75304">
    <property type="entry name" value="Amidase signature (AS) enzymes"/>
    <property type="match status" value="1"/>
</dbReference>
<reference evidence="8" key="1">
    <citation type="submission" date="2022-11" db="EMBL/GenBank/DDBJ databases">
        <authorList>
            <person name="Petersen C."/>
        </authorList>
    </citation>
    <scope>NUCLEOTIDE SEQUENCE</scope>
    <source>
        <strain evidence="8">IBT 30069</strain>
    </source>
</reference>
<feature type="binding site" evidence="6">
    <location>
        <begin position="233"/>
        <end position="236"/>
    </location>
    <ligand>
        <name>substrate</name>
    </ligand>
</feature>
<dbReference type="PIRSF" id="PIRSF001221">
    <property type="entry name" value="Amidase_fungi"/>
    <property type="match status" value="1"/>
</dbReference>
<dbReference type="InterPro" id="IPR020556">
    <property type="entry name" value="Amidase_CS"/>
</dbReference>
<protein>
    <recommendedName>
        <fullName evidence="3">amidase</fullName>
        <ecNumber evidence="3">3.5.1.4</ecNumber>
    </recommendedName>
</protein>
<proteinExistence type="inferred from homology"/>
<keyword evidence="4" id="KW-0378">Hydrolase</keyword>
<dbReference type="Proteomes" id="UP001149165">
    <property type="component" value="Unassembled WGS sequence"/>
</dbReference>
<dbReference type="PROSITE" id="PS00571">
    <property type="entry name" value="AMIDASES"/>
    <property type="match status" value="1"/>
</dbReference>
<feature type="domain" description="Amidase" evidence="7">
    <location>
        <begin position="82"/>
        <end position="549"/>
    </location>
</feature>
<evidence type="ECO:0000256" key="2">
    <source>
        <dbReference type="ARBA" id="ARBA00009199"/>
    </source>
</evidence>
<dbReference type="PANTHER" id="PTHR46072">
    <property type="entry name" value="AMIDASE-RELATED-RELATED"/>
    <property type="match status" value="1"/>
</dbReference>
<name>A0A9W9FCT1_9EURO</name>
<comment type="caution">
    <text evidence="8">The sequence shown here is derived from an EMBL/GenBank/DDBJ whole genome shotgun (WGS) entry which is preliminary data.</text>
</comment>
<accession>A0A9W9FCT1</accession>
<feature type="binding site" evidence="6">
    <location>
        <position position="212"/>
    </location>
    <ligand>
        <name>substrate</name>
    </ligand>
</feature>
<dbReference type="InterPro" id="IPR036928">
    <property type="entry name" value="AS_sf"/>
</dbReference>